<gene>
    <name evidence="1" type="ORF">AUJ77_01905</name>
</gene>
<name>A0A1J4V459_9BACT</name>
<proteinExistence type="predicted"/>
<accession>A0A1J4V459</accession>
<evidence type="ECO:0008006" key="3">
    <source>
        <dbReference type="Google" id="ProtNLM"/>
    </source>
</evidence>
<organism evidence="1 2">
    <name type="scientific">Candidatus Nomurabacteria bacterium CG1_02_43_90</name>
    <dbReference type="NCBI Taxonomy" id="1805281"/>
    <lineage>
        <taxon>Bacteria</taxon>
        <taxon>Candidatus Nomuraibacteriota</taxon>
    </lineage>
</organism>
<reference evidence="1 2" key="1">
    <citation type="journal article" date="2016" name="Environ. Microbiol.">
        <title>Genomic resolution of a cold subsurface aquifer community provides metabolic insights for novel microbes adapted to high CO concentrations.</title>
        <authorList>
            <person name="Probst A.J."/>
            <person name="Castelle C.J."/>
            <person name="Singh A."/>
            <person name="Brown C.T."/>
            <person name="Anantharaman K."/>
            <person name="Sharon I."/>
            <person name="Hug L.A."/>
            <person name="Burstein D."/>
            <person name="Emerson J.B."/>
            <person name="Thomas B.C."/>
            <person name="Banfield J.F."/>
        </authorList>
    </citation>
    <scope>NUCLEOTIDE SEQUENCE [LARGE SCALE GENOMIC DNA]</scope>
    <source>
        <strain evidence="1">CG1_02_43_90</strain>
    </source>
</reference>
<dbReference type="EMBL" id="MNVN01000014">
    <property type="protein sequence ID" value="OIO30760.1"/>
    <property type="molecule type" value="Genomic_DNA"/>
</dbReference>
<evidence type="ECO:0000313" key="1">
    <source>
        <dbReference type="EMBL" id="OIO30760.1"/>
    </source>
</evidence>
<dbReference type="Proteomes" id="UP000181992">
    <property type="component" value="Unassembled WGS sequence"/>
</dbReference>
<protein>
    <recommendedName>
        <fullName evidence="3">GIY-YIG domain-containing protein</fullName>
    </recommendedName>
</protein>
<sequence length="114" mass="12876">MQPTWQKCQGDVWGPLMNVDLSHAHFDNMEGVYIIWQGSGPVVRVGQGIIRDRLAAHRRDTAITAYPNLYVTWAPIFVTYRDGVERYLANALAPRVGDAFPDVNPIQVALPLWE</sequence>
<dbReference type="AlphaFoldDB" id="A0A1J4V459"/>
<comment type="caution">
    <text evidence="1">The sequence shown here is derived from an EMBL/GenBank/DDBJ whole genome shotgun (WGS) entry which is preliminary data.</text>
</comment>
<evidence type="ECO:0000313" key="2">
    <source>
        <dbReference type="Proteomes" id="UP000181992"/>
    </source>
</evidence>